<keyword evidence="2" id="KW-1185">Reference proteome</keyword>
<comment type="caution">
    <text evidence="1">The sequence shown here is derived from an EMBL/GenBank/DDBJ whole genome shotgun (WGS) entry which is preliminary data.</text>
</comment>
<dbReference type="SUPFAM" id="SSF54427">
    <property type="entry name" value="NTF2-like"/>
    <property type="match status" value="1"/>
</dbReference>
<gene>
    <name evidence="1" type="ORF">J2S43_002380</name>
</gene>
<sequence>MTTPDPDATTHPAEIAAIEHVLATVEHAQNNELPDEFLALFRDDAVWTTGTAGPSPVLEQIGYLLHVPVMPWWGLAGLRLRATVRKGAGAHGRMIG</sequence>
<protein>
    <recommendedName>
        <fullName evidence="3">DUF4440 domain-containing protein</fullName>
    </recommendedName>
</protein>
<evidence type="ECO:0000313" key="1">
    <source>
        <dbReference type="EMBL" id="MDP9793868.1"/>
    </source>
</evidence>
<proteinExistence type="predicted"/>
<dbReference type="RefSeq" id="WP_306828959.1">
    <property type="nucleotide sequence ID" value="NZ_JAUSRA010000001.1"/>
</dbReference>
<dbReference type="InterPro" id="IPR032710">
    <property type="entry name" value="NTF2-like_dom_sf"/>
</dbReference>
<reference evidence="1 2" key="1">
    <citation type="submission" date="2023-07" db="EMBL/GenBank/DDBJ databases">
        <title>Sequencing the genomes of 1000 actinobacteria strains.</title>
        <authorList>
            <person name="Klenk H.-P."/>
        </authorList>
    </citation>
    <scope>NUCLEOTIDE SEQUENCE [LARGE SCALE GENOMIC DNA]</scope>
    <source>
        <strain evidence="1 2">DSM 44710</strain>
    </source>
</reference>
<dbReference type="Proteomes" id="UP001240984">
    <property type="component" value="Unassembled WGS sequence"/>
</dbReference>
<dbReference type="EMBL" id="JAUSRA010000001">
    <property type="protein sequence ID" value="MDP9793868.1"/>
    <property type="molecule type" value="Genomic_DNA"/>
</dbReference>
<name>A0ABT9MR12_9ACTN</name>
<accession>A0ABT9MR12</accession>
<dbReference type="Gene3D" id="3.10.450.50">
    <property type="match status" value="1"/>
</dbReference>
<evidence type="ECO:0008006" key="3">
    <source>
        <dbReference type="Google" id="ProtNLM"/>
    </source>
</evidence>
<evidence type="ECO:0000313" key="2">
    <source>
        <dbReference type="Proteomes" id="UP001240984"/>
    </source>
</evidence>
<organism evidence="1 2">
    <name type="scientific">Catenuloplanes nepalensis</name>
    <dbReference type="NCBI Taxonomy" id="587533"/>
    <lineage>
        <taxon>Bacteria</taxon>
        <taxon>Bacillati</taxon>
        <taxon>Actinomycetota</taxon>
        <taxon>Actinomycetes</taxon>
        <taxon>Micromonosporales</taxon>
        <taxon>Micromonosporaceae</taxon>
        <taxon>Catenuloplanes</taxon>
    </lineage>
</organism>